<sequence>MSLEDSDRGENGDGRAAKGGKPLRDVDRMGGFAKGLAVIEAFGRGQNRLTIAEVARLADLDRASARRCLLTLVEKGYATNEDRYFELTPRILQLGHSYLAASLPRLIRPSLDRLADEIRESCSAAVLDGTEVVYIARASHHRIVAAGLHPGSRLPAYATSLGRVLLANLPEDQAKEVLQASERVRFTSNTLTTIKALTSELKKVREQGYAYVDQELEMNSRSIAVPIRNFSGDTVAAVTVGLHVSRGSPERIKGEILTAMLDMQRQLAEILP</sequence>
<dbReference type="PROSITE" id="PS51077">
    <property type="entry name" value="HTH_ICLR"/>
    <property type="match status" value="1"/>
</dbReference>
<keyword evidence="1" id="KW-0805">Transcription regulation</keyword>
<dbReference type="GO" id="GO:0045892">
    <property type="term" value="P:negative regulation of DNA-templated transcription"/>
    <property type="evidence" value="ECO:0007669"/>
    <property type="project" value="TreeGrafter"/>
</dbReference>
<dbReference type="Pfam" id="PF01614">
    <property type="entry name" value="IclR_C"/>
    <property type="match status" value="1"/>
</dbReference>
<accession>A0A7W6BLL4</accession>
<dbReference type="InterPro" id="IPR005471">
    <property type="entry name" value="Tscrpt_reg_IclR_N"/>
</dbReference>
<dbReference type="AlphaFoldDB" id="A0A7W6BLL4"/>
<evidence type="ECO:0000256" key="4">
    <source>
        <dbReference type="SAM" id="MobiDB-lite"/>
    </source>
</evidence>
<evidence type="ECO:0000256" key="1">
    <source>
        <dbReference type="ARBA" id="ARBA00023015"/>
    </source>
</evidence>
<evidence type="ECO:0000259" key="6">
    <source>
        <dbReference type="PROSITE" id="PS51078"/>
    </source>
</evidence>
<dbReference type="PROSITE" id="PS51078">
    <property type="entry name" value="ICLR_ED"/>
    <property type="match status" value="1"/>
</dbReference>
<dbReference type="PANTHER" id="PTHR30136">
    <property type="entry name" value="HELIX-TURN-HELIX TRANSCRIPTIONAL REGULATOR, ICLR FAMILY"/>
    <property type="match status" value="1"/>
</dbReference>
<keyword evidence="8" id="KW-1185">Reference proteome</keyword>
<reference evidence="7 8" key="1">
    <citation type="submission" date="2020-08" db="EMBL/GenBank/DDBJ databases">
        <title>Genomic Encyclopedia of Type Strains, Phase IV (KMG-IV): sequencing the most valuable type-strain genomes for metagenomic binning, comparative biology and taxonomic classification.</title>
        <authorList>
            <person name="Goeker M."/>
        </authorList>
    </citation>
    <scope>NUCLEOTIDE SEQUENCE [LARGE SCALE GENOMIC DNA]</scope>
    <source>
        <strain evidence="7 8">DSM 26189</strain>
    </source>
</reference>
<dbReference type="SMART" id="SM00346">
    <property type="entry name" value="HTH_ICLR"/>
    <property type="match status" value="1"/>
</dbReference>
<name>A0A7W6BLL4_9SPHN</name>
<evidence type="ECO:0000259" key="5">
    <source>
        <dbReference type="PROSITE" id="PS51077"/>
    </source>
</evidence>
<dbReference type="SUPFAM" id="SSF46785">
    <property type="entry name" value="Winged helix' DNA-binding domain"/>
    <property type="match status" value="1"/>
</dbReference>
<evidence type="ECO:0000256" key="3">
    <source>
        <dbReference type="ARBA" id="ARBA00023163"/>
    </source>
</evidence>
<dbReference type="InterPro" id="IPR014757">
    <property type="entry name" value="Tscrpt_reg_IclR_C"/>
</dbReference>
<dbReference type="GO" id="GO:0003700">
    <property type="term" value="F:DNA-binding transcription factor activity"/>
    <property type="evidence" value="ECO:0007669"/>
    <property type="project" value="TreeGrafter"/>
</dbReference>
<protein>
    <submittedName>
        <fullName evidence="7">IclR family pca regulon transcriptional regulator</fullName>
    </submittedName>
</protein>
<dbReference type="NCBIfam" id="TIGR02431">
    <property type="entry name" value="pcaR_pcaU"/>
    <property type="match status" value="1"/>
</dbReference>
<dbReference type="EMBL" id="JACIDT010000004">
    <property type="protein sequence ID" value="MBB3925852.1"/>
    <property type="molecule type" value="Genomic_DNA"/>
</dbReference>
<dbReference type="GO" id="GO:0003677">
    <property type="term" value="F:DNA binding"/>
    <property type="evidence" value="ECO:0007669"/>
    <property type="project" value="UniProtKB-KW"/>
</dbReference>
<dbReference type="InterPro" id="IPR036390">
    <property type="entry name" value="WH_DNA-bd_sf"/>
</dbReference>
<dbReference type="Pfam" id="PF09339">
    <property type="entry name" value="HTH_IclR"/>
    <property type="match status" value="1"/>
</dbReference>
<dbReference type="GO" id="GO:0045893">
    <property type="term" value="P:positive regulation of DNA-templated transcription"/>
    <property type="evidence" value="ECO:0007669"/>
    <property type="project" value="InterPro"/>
</dbReference>
<organism evidence="7 8">
    <name type="scientific">Sphingobium jiangsuense</name>
    <dbReference type="NCBI Taxonomy" id="870476"/>
    <lineage>
        <taxon>Bacteria</taxon>
        <taxon>Pseudomonadati</taxon>
        <taxon>Pseudomonadota</taxon>
        <taxon>Alphaproteobacteria</taxon>
        <taxon>Sphingomonadales</taxon>
        <taxon>Sphingomonadaceae</taxon>
        <taxon>Sphingobium</taxon>
    </lineage>
</organism>
<comment type="caution">
    <text evidence="7">The sequence shown here is derived from an EMBL/GenBank/DDBJ whole genome shotgun (WGS) entry which is preliminary data.</text>
</comment>
<dbReference type="GO" id="GO:0046278">
    <property type="term" value="P:3,4-dihydroxybenzoate metabolic process"/>
    <property type="evidence" value="ECO:0007669"/>
    <property type="project" value="InterPro"/>
</dbReference>
<proteinExistence type="predicted"/>
<dbReference type="RefSeq" id="WP_223177349.1">
    <property type="nucleotide sequence ID" value="NZ_BSPS01000094.1"/>
</dbReference>
<feature type="region of interest" description="Disordered" evidence="4">
    <location>
        <begin position="1"/>
        <end position="22"/>
    </location>
</feature>
<dbReference type="InterPro" id="IPR012794">
    <property type="entry name" value="PcaR_PcaU"/>
</dbReference>
<dbReference type="SUPFAM" id="SSF55781">
    <property type="entry name" value="GAF domain-like"/>
    <property type="match status" value="1"/>
</dbReference>
<evidence type="ECO:0000256" key="2">
    <source>
        <dbReference type="ARBA" id="ARBA00023125"/>
    </source>
</evidence>
<feature type="domain" description="HTH iclR-type" evidence="5">
    <location>
        <begin position="29"/>
        <end position="89"/>
    </location>
</feature>
<keyword evidence="2" id="KW-0238">DNA-binding</keyword>
<keyword evidence="3" id="KW-0804">Transcription</keyword>
<dbReference type="Gene3D" id="1.10.10.10">
    <property type="entry name" value="Winged helix-like DNA-binding domain superfamily/Winged helix DNA-binding domain"/>
    <property type="match status" value="1"/>
</dbReference>
<dbReference type="InterPro" id="IPR036388">
    <property type="entry name" value="WH-like_DNA-bd_sf"/>
</dbReference>
<dbReference type="InterPro" id="IPR029016">
    <property type="entry name" value="GAF-like_dom_sf"/>
</dbReference>
<dbReference type="Gene3D" id="3.30.450.40">
    <property type="match status" value="1"/>
</dbReference>
<gene>
    <name evidence="7" type="ORF">GGR43_001567</name>
</gene>
<evidence type="ECO:0000313" key="7">
    <source>
        <dbReference type="EMBL" id="MBB3925852.1"/>
    </source>
</evidence>
<dbReference type="PANTHER" id="PTHR30136:SF34">
    <property type="entry name" value="TRANSCRIPTIONAL REGULATOR"/>
    <property type="match status" value="1"/>
</dbReference>
<dbReference type="InterPro" id="IPR050707">
    <property type="entry name" value="HTH_MetabolicPath_Reg"/>
</dbReference>
<dbReference type="Proteomes" id="UP000571950">
    <property type="component" value="Unassembled WGS sequence"/>
</dbReference>
<feature type="domain" description="IclR-ED" evidence="6">
    <location>
        <begin position="90"/>
        <end position="272"/>
    </location>
</feature>
<evidence type="ECO:0000313" key="8">
    <source>
        <dbReference type="Proteomes" id="UP000571950"/>
    </source>
</evidence>